<dbReference type="ExpressionAtlas" id="A0A2K3LP53">
    <property type="expression patterns" value="baseline"/>
</dbReference>
<evidence type="ECO:0000256" key="5">
    <source>
        <dbReference type="ARBA" id="ARBA00023145"/>
    </source>
</evidence>
<dbReference type="Pfam" id="PF08246">
    <property type="entry name" value="Inhibitor_I29"/>
    <property type="match status" value="1"/>
</dbReference>
<evidence type="ECO:0000256" key="2">
    <source>
        <dbReference type="ARBA" id="ARBA00022670"/>
    </source>
</evidence>
<keyword evidence="2" id="KW-0645">Protease</keyword>
<feature type="domain" description="Peptidase C1A papain C-terminal" evidence="9">
    <location>
        <begin position="161"/>
        <end position="377"/>
    </location>
</feature>
<dbReference type="AlphaFoldDB" id="A0A2K3LP53"/>
<name>A0A2K3LP53_TRIPR</name>
<keyword evidence="7" id="KW-0325">Glycoprotein</keyword>
<reference evidence="11 12" key="2">
    <citation type="journal article" date="2017" name="Front. Plant Sci.">
        <title>Gene Classification and Mining of Molecular Markers Useful in Red Clover (Trifolium pratense) Breeding.</title>
        <authorList>
            <person name="Istvanek J."/>
            <person name="Dluhosova J."/>
            <person name="Dluhos P."/>
            <person name="Patkova L."/>
            <person name="Nedelnik J."/>
            <person name="Repkova J."/>
        </authorList>
    </citation>
    <scope>NUCLEOTIDE SEQUENCE [LARGE SCALE GENOMIC DNA]</scope>
    <source>
        <strain evidence="12">cv. Tatra</strain>
        <tissue evidence="11">Young leaves</tissue>
    </source>
</reference>
<proteinExistence type="inferred from homology"/>
<dbReference type="Proteomes" id="UP000236291">
    <property type="component" value="Unassembled WGS sequence"/>
</dbReference>
<feature type="transmembrane region" description="Helical" evidence="8">
    <location>
        <begin position="38"/>
        <end position="57"/>
    </location>
</feature>
<dbReference type="PRINTS" id="PR00705">
    <property type="entry name" value="PAPAIN"/>
</dbReference>
<feature type="domain" description="Cathepsin propeptide inhibitor" evidence="10">
    <location>
        <begin position="72"/>
        <end position="132"/>
    </location>
</feature>
<dbReference type="SUPFAM" id="SSF54001">
    <property type="entry name" value="Cysteine proteinases"/>
    <property type="match status" value="1"/>
</dbReference>
<keyword evidence="6" id="KW-1015">Disulfide bond</keyword>
<dbReference type="PROSITE" id="PS00139">
    <property type="entry name" value="THIOL_PROTEASE_CYS"/>
    <property type="match status" value="1"/>
</dbReference>
<keyword evidence="3" id="KW-0378">Hydrolase</keyword>
<dbReference type="SMART" id="SM00848">
    <property type="entry name" value="Inhibitor_I29"/>
    <property type="match status" value="1"/>
</dbReference>
<evidence type="ECO:0000256" key="8">
    <source>
        <dbReference type="SAM" id="Phobius"/>
    </source>
</evidence>
<keyword evidence="8" id="KW-0472">Membrane</keyword>
<protein>
    <submittedName>
        <fullName evidence="11">Cysteine proteinase</fullName>
    </submittedName>
</protein>
<reference evidence="11 12" key="1">
    <citation type="journal article" date="2014" name="Am. J. Bot.">
        <title>Genome assembly and annotation for red clover (Trifolium pratense; Fabaceae).</title>
        <authorList>
            <person name="Istvanek J."/>
            <person name="Jaros M."/>
            <person name="Krenek A."/>
            <person name="Repkova J."/>
        </authorList>
    </citation>
    <scope>NUCLEOTIDE SEQUENCE [LARGE SCALE GENOMIC DNA]</scope>
    <source>
        <strain evidence="12">cv. Tatra</strain>
        <tissue evidence="11">Young leaves</tissue>
    </source>
</reference>
<sequence>MEGYLWFLISGYKMIGSFLTRALASVFGYAYVYLSTKINMNLCIMMFLLACAAYPAAMSRTLHFESSIDEIHHQWMIKYGRTYPNTFELEKRRKIFKENLEFIEKRNTINKAAGKNYTLALNYYSDFTFDEMTSSCSKDADVSNELISSKTIFFNMSVDEIPESVDWRERGAVTSVKQQGTCGACWAFATMAALEGFWQIKTGKLISLSAQHLIDCDQGSYGCEGGLYASAFKFETITHSGGVPSEVDYPYKESKQNCRNDFKPSAGFTGFGIAQRGDEDQLLQAVAHQPVAAQIAANHEMIAYRGSEIYSGPCGDVLNHAVAIVGYGVTADGMKYWIIKGSWGEEWAESGYMKLIRGIGVAGGYCGIHRGLSFFPALTS</sequence>
<dbReference type="Pfam" id="PF00112">
    <property type="entry name" value="Peptidase_C1"/>
    <property type="match status" value="1"/>
</dbReference>
<dbReference type="Gene3D" id="3.90.70.10">
    <property type="entry name" value="Cysteine proteinases"/>
    <property type="match status" value="1"/>
</dbReference>
<gene>
    <name evidence="11" type="ORF">L195_g036307</name>
</gene>
<keyword evidence="5" id="KW-0865">Zymogen</keyword>
<keyword evidence="8" id="KW-0812">Transmembrane</keyword>
<evidence type="ECO:0000256" key="6">
    <source>
        <dbReference type="ARBA" id="ARBA00023157"/>
    </source>
</evidence>
<evidence type="ECO:0000313" key="11">
    <source>
        <dbReference type="EMBL" id="PNX80310.1"/>
    </source>
</evidence>
<dbReference type="InterPro" id="IPR000668">
    <property type="entry name" value="Peptidase_C1A_C"/>
</dbReference>
<dbReference type="InterPro" id="IPR038765">
    <property type="entry name" value="Papain-like_cys_pep_sf"/>
</dbReference>
<evidence type="ECO:0000259" key="9">
    <source>
        <dbReference type="SMART" id="SM00645"/>
    </source>
</evidence>
<feature type="transmembrane region" description="Helical" evidence="8">
    <location>
        <begin position="12"/>
        <end position="32"/>
    </location>
</feature>
<dbReference type="EMBL" id="ASHM01037711">
    <property type="protein sequence ID" value="PNX80310.1"/>
    <property type="molecule type" value="Genomic_DNA"/>
</dbReference>
<dbReference type="GO" id="GO:0008234">
    <property type="term" value="F:cysteine-type peptidase activity"/>
    <property type="evidence" value="ECO:0007669"/>
    <property type="project" value="UniProtKB-KW"/>
</dbReference>
<organism evidence="11 12">
    <name type="scientific">Trifolium pratense</name>
    <name type="common">Red clover</name>
    <dbReference type="NCBI Taxonomy" id="57577"/>
    <lineage>
        <taxon>Eukaryota</taxon>
        <taxon>Viridiplantae</taxon>
        <taxon>Streptophyta</taxon>
        <taxon>Embryophyta</taxon>
        <taxon>Tracheophyta</taxon>
        <taxon>Spermatophyta</taxon>
        <taxon>Magnoliopsida</taxon>
        <taxon>eudicotyledons</taxon>
        <taxon>Gunneridae</taxon>
        <taxon>Pentapetalae</taxon>
        <taxon>rosids</taxon>
        <taxon>fabids</taxon>
        <taxon>Fabales</taxon>
        <taxon>Fabaceae</taxon>
        <taxon>Papilionoideae</taxon>
        <taxon>50 kb inversion clade</taxon>
        <taxon>NPAAA clade</taxon>
        <taxon>Hologalegina</taxon>
        <taxon>IRL clade</taxon>
        <taxon>Trifolieae</taxon>
        <taxon>Trifolium</taxon>
    </lineage>
</organism>
<dbReference type="GO" id="GO:0006508">
    <property type="term" value="P:proteolysis"/>
    <property type="evidence" value="ECO:0007669"/>
    <property type="project" value="UniProtKB-KW"/>
</dbReference>
<dbReference type="InterPro" id="IPR013128">
    <property type="entry name" value="Peptidase_C1A"/>
</dbReference>
<dbReference type="InterPro" id="IPR000169">
    <property type="entry name" value="Pept_cys_AS"/>
</dbReference>
<evidence type="ECO:0000256" key="4">
    <source>
        <dbReference type="ARBA" id="ARBA00022807"/>
    </source>
</evidence>
<dbReference type="PROSITE" id="PS00639">
    <property type="entry name" value="THIOL_PROTEASE_HIS"/>
    <property type="match status" value="1"/>
</dbReference>
<dbReference type="InterPro" id="IPR013201">
    <property type="entry name" value="Prot_inhib_I29"/>
</dbReference>
<comment type="similarity">
    <text evidence="1">Belongs to the peptidase C1 family.</text>
</comment>
<dbReference type="STRING" id="57577.A0A2K3LP53"/>
<evidence type="ECO:0000256" key="7">
    <source>
        <dbReference type="ARBA" id="ARBA00023180"/>
    </source>
</evidence>
<dbReference type="InterPro" id="IPR025660">
    <property type="entry name" value="Pept_his_AS"/>
</dbReference>
<dbReference type="PANTHER" id="PTHR12411">
    <property type="entry name" value="CYSTEINE PROTEASE FAMILY C1-RELATED"/>
    <property type="match status" value="1"/>
</dbReference>
<evidence type="ECO:0000313" key="12">
    <source>
        <dbReference type="Proteomes" id="UP000236291"/>
    </source>
</evidence>
<keyword evidence="8" id="KW-1133">Transmembrane helix</keyword>
<dbReference type="CDD" id="cd02248">
    <property type="entry name" value="Peptidase_C1A"/>
    <property type="match status" value="1"/>
</dbReference>
<comment type="caution">
    <text evidence="11">The sequence shown here is derived from an EMBL/GenBank/DDBJ whole genome shotgun (WGS) entry which is preliminary data.</text>
</comment>
<keyword evidence="4" id="KW-0788">Thiol protease</keyword>
<dbReference type="SMART" id="SM00645">
    <property type="entry name" value="Pept_C1"/>
    <property type="match status" value="1"/>
</dbReference>
<dbReference type="FunFam" id="3.90.70.10:FF:000204">
    <property type="entry name" value="Papain"/>
    <property type="match status" value="1"/>
</dbReference>
<dbReference type="InterPro" id="IPR039417">
    <property type="entry name" value="Peptidase_C1A_papain-like"/>
</dbReference>
<accession>A0A2K3LP53</accession>
<evidence type="ECO:0000256" key="1">
    <source>
        <dbReference type="ARBA" id="ARBA00008455"/>
    </source>
</evidence>
<evidence type="ECO:0000256" key="3">
    <source>
        <dbReference type="ARBA" id="ARBA00022801"/>
    </source>
</evidence>
<evidence type="ECO:0000259" key="10">
    <source>
        <dbReference type="SMART" id="SM00848"/>
    </source>
</evidence>